<dbReference type="Pfam" id="PF25772">
    <property type="entry name" value="HEAT_RRP12_N"/>
    <property type="match status" value="1"/>
</dbReference>
<protein>
    <submittedName>
        <fullName evidence="7">RRP12-like protein</fullName>
    </submittedName>
</protein>
<dbReference type="Proteomes" id="UP000694867">
    <property type="component" value="Unplaced"/>
</dbReference>
<proteinExistence type="inferred from homology"/>
<feature type="compositionally biased region" description="Polar residues" evidence="4">
    <location>
        <begin position="1193"/>
        <end position="1208"/>
    </location>
</feature>
<feature type="region of interest" description="Disordered" evidence="4">
    <location>
        <begin position="1237"/>
        <end position="1283"/>
    </location>
</feature>
<feature type="compositionally biased region" description="Basic and acidic residues" evidence="4">
    <location>
        <begin position="1212"/>
        <end position="1225"/>
    </location>
</feature>
<dbReference type="GeneID" id="100901188"/>
<evidence type="ECO:0000313" key="6">
    <source>
        <dbReference type="Proteomes" id="UP000694867"/>
    </source>
</evidence>
<evidence type="ECO:0000256" key="4">
    <source>
        <dbReference type="SAM" id="MobiDB-lite"/>
    </source>
</evidence>
<name>A0AAJ6QNM3_9ACAR</name>
<gene>
    <name evidence="7" type="primary">LOC100901188</name>
</gene>
<evidence type="ECO:0000256" key="2">
    <source>
        <dbReference type="ARBA" id="ARBA00007690"/>
    </source>
</evidence>
<dbReference type="RefSeq" id="XP_003738817.1">
    <property type="nucleotide sequence ID" value="XM_003738769.2"/>
</dbReference>
<dbReference type="PANTHER" id="PTHR48287">
    <property type="entry name" value="ARM REPEAT SUPERFAMILY PROTEIN"/>
    <property type="match status" value="1"/>
</dbReference>
<feature type="region of interest" description="Disordered" evidence="4">
    <location>
        <begin position="1"/>
        <end position="20"/>
    </location>
</feature>
<evidence type="ECO:0000256" key="3">
    <source>
        <dbReference type="ARBA" id="ARBA00023242"/>
    </source>
</evidence>
<dbReference type="InterPro" id="IPR012978">
    <property type="entry name" value="HEAT_RRP12"/>
</dbReference>
<feature type="region of interest" description="Disordered" evidence="4">
    <location>
        <begin position="1185"/>
        <end position="1225"/>
    </location>
</feature>
<dbReference type="InterPro" id="IPR011989">
    <property type="entry name" value="ARM-like"/>
</dbReference>
<dbReference type="InterPro" id="IPR057860">
    <property type="entry name" value="HEAT_RRP12_N"/>
</dbReference>
<feature type="compositionally biased region" description="Basic residues" evidence="4">
    <location>
        <begin position="10"/>
        <end position="19"/>
    </location>
</feature>
<dbReference type="GO" id="GO:0005634">
    <property type="term" value="C:nucleus"/>
    <property type="evidence" value="ECO:0007669"/>
    <property type="project" value="UniProtKB-SubCell"/>
</dbReference>
<feature type="region of interest" description="Disordered" evidence="4">
    <location>
        <begin position="1151"/>
        <end position="1172"/>
    </location>
</feature>
<dbReference type="SUPFAM" id="SSF48371">
    <property type="entry name" value="ARM repeat"/>
    <property type="match status" value="2"/>
</dbReference>
<dbReference type="InterPro" id="IPR034085">
    <property type="entry name" value="TOG"/>
</dbReference>
<evidence type="ECO:0000256" key="1">
    <source>
        <dbReference type="ARBA" id="ARBA00004123"/>
    </source>
</evidence>
<feature type="compositionally biased region" description="Basic residues" evidence="4">
    <location>
        <begin position="1263"/>
        <end position="1283"/>
    </location>
</feature>
<dbReference type="InterPro" id="IPR052087">
    <property type="entry name" value="RRP12"/>
</dbReference>
<keyword evidence="6" id="KW-1185">Reference proteome</keyword>
<dbReference type="Pfam" id="PF08161">
    <property type="entry name" value="RRP12_HEAT"/>
    <property type="match status" value="1"/>
</dbReference>
<feature type="region of interest" description="Disordered" evidence="4">
    <location>
        <begin position="1018"/>
        <end position="1089"/>
    </location>
</feature>
<sequence>MKIARSASTKAKKGAKWKRGAACISNPSKRRFRDAVKSGTFKTVVKESGLTADALSVHNAKLGSADVKSILRESEGRSEDSEVEDARSAALTWATDFSACTNMSFNRLLTNWDPSSELHKEMLAVLAAVTECIKESKGQETDSEYLGALLTSLSDLKSDMTTTAKVVLINMVIKRVPPSLIRHRFADIARQLYKLLEEFEDSEHNALLCGLINISSYVCKQQDIRDTSQWTDPESTTSILFTAILTYISHPKPRVRRAAQKNICGIMRSSPNHPSAMLCGIYVTDKLEEFRKTGNNASLLSILNFLSYGLALLPPKSIKSVAENILKAMTGGDPYVMAQGLVAISNMFMYESTQLVIKAELNAKLLNALYDFQPEVHDTPRLSLWVMVMLSALTHLHKANVNLFAMNVGKFVSVATNVFLCENEAVHTATEKVLRELLSLCSATEQIMETLPGSQVAPAEKIIAALEGTLKYQFHSAWGSIFAVWGTAFTSLAKFIPDRLVEVIPTLADLRETDGFEYVGQVDRAIGAAVESLGPRKVLEKVPLNITGVNDDDSFPRSWLLPILRDHIRETELKFFIEYFFPFAGNLSKAETKARNEGKKHLEVCYRALGNQVWSLLPAFCTKTSDVEETFPKVAQTLGVLLSAKPERRLPVLSALRKLIATSPEPERTVGRYAKNYLPILCNIYVKKDEPERLAAYDTIRSFVAVTDQELACNVFKTAMTKIRTTEGDDAEFVRMAATDITRALLPRVTEAEGKDLYEHCIESLKNGPKAMQKKAYLTLEDLFRAECCHEFVEKQLDDLQLLLVTSISKVSNAAKAPRLRCIKSVLSSLSSPSEKFVVSVIPEAVLCCREPAAKIKQAALEVIVECADALQRWSIPNAFQQYISLLMGGLAGSPTSISAAVTAIAHCIRHYKEHLVENEQLLRQLVEAVCTLVVSPTREIVKSALEFIKGLFTLIEIEQLAKYADLIIERVCNMTADCGSHFRVKVKGILVRFVRRFGFELVDQMVPESHKKVLNNIRKIENRRRKGNSMASASTGNDSDDEDAKTVQSRRRQKEKTFEDMLGSDSDDESDQDSAARESAKRKKKRGVWLKENEGEIVDLMDPSAMKNISSTDPEKYRQKVAQRLSAKEEAEQAGFKLTEDGKLLITNDMIDKEDKRGKKRAREQEDSDLEDIDDLLGALSGYAKSSKPRSVKSTNTMKSAKSTASVGNEYRSKKAKGDVKSKGQRFDPYAYIPMSRSTLNKRKRAKLSGQFNSVVKSASKGARKGMKQRSGKKSRKIMKNS</sequence>
<comment type="similarity">
    <text evidence="2">Belongs to the RRP12 family.</text>
</comment>
<dbReference type="InterPro" id="IPR016024">
    <property type="entry name" value="ARM-type_fold"/>
</dbReference>
<feature type="domain" description="TOG" evidence="5">
    <location>
        <begin position="744"/>
        <end position="982"/>
    </location>
</feature>
<dbReference type="PANTHER" id="PTHR48287:SF1">
    <property type="entry name" value="ARM REPEAT SUPERFAMILY PROTEIN"/>
    <property type="match status" value="1"/>
</dbReference>
<dbReference type="KEGG" id="goe:100901188"/>
<reference evidence="7" key="1">
    <citation type="submission" date="2025-08" db="UniProtKB">
        <authorList>
            <consortium name="RefSeq"/>
        </authorList>
    </citation>
    <scope>IDENTIFICATION</scope>
</reference>
<evidence type="ECO:0000313" key="7">
    <source>
        <dbReference type="RefSeq" id="XP_003738817.1"/>
    </source>
</evidence>
<accession>A0AAJ6QNM3</accession>
<dbReference type="Gene3D" id="1.25.10.10">
    <property type="entry name" value="Leucine-rich Repeat Variant"/>
    <property type="match status" value="2"/>
</dbReference>
<dbReference type="GO" id="GO:0000226">
    <property type="term" value="P:microtubule cytoskeleton organization"/>
    <property type="evidence" value="ECO:0007669"/>
    <property type="project" value="UniProtKB-ARBA"/>
</dbReference>
<evidence type="ECO:0000259" key="5">
    <source>
        <dbReference type="SMART" id="SM01349"/>
    </source>
</evidence>
<comment type="subcellular location">
    <subcellularLocation>
        <location evidence="1">Nucleus</location>
    </subcellularLocation>
</comment>
<dbReference type="SMART" id="SM01349">
    <property type="entry name" value="TOG"/>
    <property type="match status" value="1"/>
</dbReference>
<keyword evidence="3" id="KW-0539">Nucleus</keyword>
<organism evidence="6 7">
    <name type="scientific">Galendromus occidentalis</name>
    <name type="common">western predatory mite</name>
    <dbReference type="NCBI Taxonomy" id="34638"/>
    <lineage>
        <taxon>Eukaryota</taxon>
        <taxon>Metazoa</taxon>
        <taxon>Ecdysozoa</taxon>
        <taxon>Arthropoda</taxon>
        <taxon>Chelicerata</taxon>
        <taxon>Arachnida</taxon>
        <taxon>Acari</taxon>
        <taxon>Parasitiformes</taxon>
        <taxon>Mesostigmata</taxon>
        <taxon>Gamasina</taxon>
        <taxon>Phytoseioidea</taxon>
        <taxon>Phytoseiidae</taxon>
        <taxon>Typhlodrominae</taxon>
        <taxon>Galendromus</taxon>
    </lineage>
</organism>